<evidence type="ECO:0000256" key="3">
    <source>
        <dbReference type="ARBA" id="ARBA00022989"/>
    </source>
</evidence>
<dbReference type="PANTHER" id="PTHR28234">
    <property type="entry name" value="NUCLEAR CONTROL OF ATPASE PROTEIN 2"/>
    <property type="match status" value="1"/>
</dbReference>
<dbReference type="Proteomes" id="UP000267251">
    <property type="component" value="Unassembled WGS sequence"/>
</dbReference>
<evidence type="ECO:0000256" key="5">
    <source>
        <dbReference type="ARBA" id="ARBA00023136"/>
    </source>
</evidence>
<dbReference type="OrthoDB" id="413313at2759"/>
<evidence type="ECO:0000256" key="4">
    <source>
        <dbReference type="ARBA" id="ARBA00023128"/>
    </source>
</evidence>
<evidence type="ECO:0000256" key="2">
    <source>
        <dbReference type="ARBA" id="ARBA00022692"/>
    </source>
</evidence>
<dbReference type="AlphaFoldDB" id="A0A4P9Y713"/>
<name>A0A4P9Y713_9FUNG</name>
<gene>
    <name evidence="6" type="ORF">BJ684DRAFT_18844</name>
</gene>
<reference evidence="7" key="1">
    <citation type="journal article" date="2018" name="Nat. Microbiol.">
        <title>Leveraging single-cell genomics to expand the fungal tree of life.</title>
        <authorList>
            <person name="Ahrendt S.R."/>
            <person name="Quandt C.A."/>
            <person name="Ciobanu D."/>
            <person name="Clum A."/>
            <person name="Salamov A."/>
            <person name="Andreopoulos B."/>
            <person name="Cheng J.F."/>
            <person name="Woyke T."/>
            <person name="Pelin A."/>
            <person name="Henrissat B."/>
            <person name="Reynolds N.K."/>
            <person name="Benny G.L."/>
            <person name="Smith M.E."/>
            <person name="James T.Y."/>
            <person name="Grigoriev I.V."/>
        </authorList>
    </citation>
    <scope>NUCLEOTIDE SEQUENCE [LARGE SCALE GENOMIC DNA]</scope>
</reference>
<dbReference type="EMBL" id="KZ987792">
    <property type="protein sequence ID" value="RKP14783.1"/>
    <property type="molecule type" value="Genomic_DNA"/>
</dbReference>
<keyword evidence="2" id="KW-0812">Transmembrane</keyword>
<dbReference type="GO" id="GO:0005741">
    <property type="term" value="C:mitochondrial outer membrane"/>
    <property type="evidence" value="ECO:0007669"/>
    <property type="project" value="TreeGrafter"/>
</dbReference>
<evidence type="ECO:0000313" key="7">
    <source>
        <dbReference type="Proteomes" id="UP000267251"/>
    </source>
</evidence>
<dbReference type="Pfam" id="PF08637">
    <property type="entry name" value="NCA2"/>
    <property type="match status" value="1"/>
</dbReference>
<evidence type="ECO:0000256" key="1">
    <source>
        <dbReference type="ARBA" id="ARBA00004225"/>
    </source>
</evidence>
<dbReference type="PANTHER" id="PTHR28234:SF1">
    <property type="entry name" value="NUCLEAR CONTROL OF ATPASE PROTEIN 2"/>
    <property type="match status" value="1"/>
</dbReference>
<organism evidence="6 7">
    <name type="scientific">Piptocephalis cylindrospora</name>
    <dbReference type="NCBI Taxonomy" id="1907219"/>
    <lineage>
        <taxon>Eukaryota</taxon>
        <taxon>Fungi</taxon>
        <taxon>Fungi incertae sedis</taxon>
        <taxon>Zoopagomycota</taxon>
        <taxon>Zoopagomycotina</taxon>
        <taxon>Zoopagomycetes</taxon>
        <taxon>Zoopagales</taxon>
        <taxon>Piptocephalidaceae</taxon>
        <taxon>Piptocephalis</taxon>
    </lineage>
</organism>
<keyword evidence="4" id="KW-0496">Mitochondrion</keyword>
<proteinExistence type="predicted"/>
<comment type="subcellular location">
    <subcellularLocation>
        <location evidence="1">Mitochondrion membrane</location>
        <topology evidence="1">Multi-pass membrane protein</topology>
    </subcellularLocation>
</comment>
<accession>A0A4P9Y713</accession>
<keyword evidence="5" id="KW-0472">Membrane</keyword>
<dbReference type="InterPro" id="IPR013946">
    <property type="entry name" value="NCA2-like"/>
</dbReference>
<keyword evidence="3" id="KW-1133">Transmembrane helix</keyword>
<sequence length="538" mass="60892">MHGFVDEKANDLHAKLILPYADKVSVRTTSGPLTQGELNRRLATTATTESRQLPEEEISPTDACVEKASLAIQVYTTALDQLLTSTLPLSEDIWNWQEVYRSPAQSLYYFLQTSPRRIVPRLRSSMSRPISIFPTTFTGLLTTPVGMVRQEMHQHIKALDSLRDHRASALGSLAAVWPMRETTPLVSPEATMEVADHLIQATEKALLDALPWTTIPGQNLVSSLDRTMALLSAYSEECRQLHKPHALPSGLLRWWIPVVGGTVVLFTTGKGVWNRWHDLVHWIHEARLTLMAFAHDYLVEPVRGIYKTIRYKERRLAVTGEKSLSSDTDSLERMVLAYAQEQRRLTDTEVAALAEQVRVGDLGPILRAYEEEMKTPIKSLLFDSLMRILLIQVQKTKVDMDLAMAALDQLLRSNELNFSVLALLPSLLGVWAVGTWVKGAWSRRRGMGAGQAREEACAVLRRVERLLNLRRPHPTLPTTEQGRLLCDVYLVRQHLVALSHGKRPKMRELLQDLREVEDPNLTVRVRLGSLERIWRIVS</sequence>
<protein>
    <submittedName>
        <fullName evidence="6">ATP synthase regulation protein NCA2-domain-containing protein</fullName>
    </submittedName>
</protein>
<evidence type="ECO:0000313" key="6">
    <source>
        <dbReference type="EMBL" id="RKP14783.1"/>
    </source>
</evidence>
<keyword evidence="7" id="KW-1185">Reference proteome</keyword>